<evidence type="ECO:0000259" key="4">
    <source>
        <dbReference type="PROSITE" id="PS50181"/>
    </source>
</evidence>
<dbReference type="SUPFAM" id="SSF63562">
    <property type="entry name" value="RPB6/omega subunit-like"/>
    <property type="match status" value="1"/>
</dbReference>
<dbReference type="AlphaFoldDB" id="A0AAV6J3Q1"/>
<dbReference type="PANTHER" id="PTHR39741:SF2">
    <property type="entry name" value="F-BOX DOMAIN-CONTAINING PROTEIN"/>
    <property type="match status" value="1"/>
</dbReference>
<dbReference type="Proteomes" id="UP000823749">
    <property type="component" value="Chromosome 9"/>
</dbReference>
<keyword evidence="1" id="KW-0240">DNA-directed RNA polymerase</keyword>
<sequence>MAEEDYDVDGGPSSQSEEGSFLFERSCRLRFLSEAVKNLNHSHKFVRGSNQLGHIAMKVLRERKIPFTIRLCLPDGTYEDWGVDELIVEEAGGSFLACFQLPLLYMGAGFSGLVADYIGAPTPSNPGLGDIPESCVAVILTHLDPLEICKLARLNRVFREASSADFVWESKLPENYQILMKKLFSECPHNLTKKEIYARLCRPNRFDGGNKEVWMEQSSGQICVSVSWKAMKITGIDDRRYWTHIPSDESRFHQIAYLQQIWWLEVDGHTEFQFPRGTYSLYFRLRLGNPTKSPGRRRVRGHEQVHGWNVKPVRFQFKTSNNQNALSQCYLSGPGKWVNHHVVIAKGLLKQLFIRMFPEVSSIAHAIEVKNTIVPVEACPGISTEWECMKRDHRVYAFLARGLASFTRKDCILEAISASSTDNYPDESIENTLEARDRVEQRASYWSSEGENDPTVSETLVYKLIAKLCVITEIHVQPFQAFFQYGFPIYSAKAVRFRMGHPRSPIGIGSESGDEFDGGNESTDSAFIWTYTSPEFPMAQENRLQKFELPEPVLCIGGIVQVELLGRVQKQEMDSLYYICISHVQVVGRPLSLLFDVEILDPSGRCSLRYSPKAEHCSSPTRAPEEGEASEPSRFRTLAASSRTYDLNVDYSLYFRFRLGNSTKSPGRQRVRNHEQVHGWNVKPVQFQFATSNNQNALSQCYLNGPGKWVNHQPPLIANGLSKQLFIRMFPEVSSIAHAIEVKNTIEPVEACPENSTEWECMKRDHRVYAFLARGLTSFTRKDCILKAIRASSTDNYPDESIENTLEARDRVEQRASYWSSEGDNDPTVPETLVYKLIAKLCVITEIHVQPFQAFFQYGFPIYSAKAVRFRMGHPRSPIGIGSDSGDEFDGGNESTDSAFIWTYTSPEFPMAQENRLQKFELPEPVLCIGGIVQVELLGRVQKQEMDSLYYICISHVQVVGRPLSLPFDVEILDPSGRCSLRYCPKAEHCSSPTRAPEEGEASEPSRFRTLAASVRGWEHMILNTLLGGGVVIDGHDSGNDSDDELVA</sequence>
<keyword evidence="6" id="KW-1185">Reference proteome</keyword>
<evidence type="ECO:0000256" key="2">
    <source>
        <dbReference type="ARBA" id="ARBA00023163"/>
    </source>
</evidence>
<dbReference type="PANTHER" id="PTHR39741">
    <property type="entry name" value="F-BOX DOMAIN CONTAINING PROTEIN, EXPRESSED"/>
    <property type="match status" value="1"/>
</dbReference>
<dbReference type="EMBL" id="JACTNZ010000009">
    <property type="protein sequence ID" value="KAG5533760.1"/>
    <property type="molecule type" value="Genomic_DNA"/>
</dbReference>
<dbReference type="GO" id="GO:0006351">
    <property type="term" value="P:DNA-templated transcription"/>
    <property type="evidence" value="ECO:0007669"/>
    <property type="project" value="InterPro"/>
</dbReference>
<dbReference type="InterPro" id="IPR001810">
    <property type="entry name" value="F-box_dom"/>
</dbReference>
<organism evidence="5 6">
    <name type="scientific">Rhododendron griersonianum</name>
    <dbReference type="NCBI Taxonomy" id="479676"/>
    <lineage>
        <taxon>Eukaryota</taxon>
        <taxon>Viridiplantae</taxon>
        <taxon>Streptophyta</taxon>
        <taxon>Embryophyta</taxon>
        <taxon>Tracheophyta</taxon>
        <taxon>Spermatophyta</taxon>
        <taxon>Magnoliopsida</taxon>
        <taxon>eudicotyledons</taxon>
        <taxon>Gunneridae</taxon>
        <taxon>Pentapetalae</taxon>
        <taxon>asterids</taxon>
        <taxon>Ericales</taxon>
        <taxon>Ericaceae</taxon>
        <taxon>Ericoideae</taxon>
        <taxon>Rhodoreae</taxon>
        <taxon>Rhododendron</taxon>
    </lineage>
</organism>
<dbReference type="InterPro" id="IPR036161">
    <property type="entry name" value="RPB6/omega-like_sf"/>
</dbReference>
<dbReference type="CDD" id="cd22162">
    <property type="entry name" value="F-box_AtSKIP3-like"/>
    <property type="match status" value="1"/>
</dbReference>
<protein>
    <recommendedName>
        <fullName evidence="4">F-box domain-containing protein</fullName>
    </recommendedName>
</protein>
<dbReference type="GO" id="GO:0000428">
    <property type="term" value="C:DNA-directed RNA polymerase complex"/>
    <property type="evidence" value="ECO:0007669"/>
    <property type="project" value="UniProtKB-KW"/>
</dbReference>
<evidence type="ECO:0000313" key="5">
    <source>
        <dbReference type="EMBL" id="KAG5533760.1"/>
    </source>
</evidence>
<feature type="region of interest" description="Disordered" evidence="3">
    <location>
        <begin position="611"/>
        <end position="634"/>
    </location>
</feature>
<dbReference type="Pfam" id="PF14299">
    <property type="entry name" value="PP2"/>
    <property type="match status" value="1"/>
</dbReference>
<dbReference type="GO" id="GO:0003677">
    <property type="term" value="F:DNA binding"/>
    <property type="evidence" value="ECO:0007669"/>
    <property type="project" value="InterPro"/>
</dbReference>
<dbReference type="InterPro" id="IPR025886">
    <property type="entry name" value="PP2-like"/>
</dbReference>
<evidence type="ECO:0000256" key="1">
    <source>
        <dbReference type="ARBA" id="ARBA00022478"/>
    </source>
</evidence>
<keyword evidence="2" id="KW-0804">Transcription</keyword>
<evidence type="ECO:0000256" key="3">
    <source>
        <dbReference type="SAM" id="MobiDB-lite"/>
    </source>
</evidence>
<dbReference type="Gene3D" id="3.90.940.10">
    <property type="match status" value="1"/>
</dbReference>
<dbReference type="GO" id="GO:0003899">
    <property type="term" value="F:DNA-directed RNA polymerase activity"/>
    <property type="evidence" value="ECO:0007669"/>
    <property type="project" value="InterPro"/>
</dbReference>
<dbReference type="SUPFAM" id="SSF81383">
    <property type="entry name" value="F-box domain"/>
    <property type="match status" value="1"/>
</dbReference>
<proteinExistence type="predicted"/>
<accession>A0AAV6J3Q1</accession>
<gene>
    <name evidence="5" type="ORF">RHGRI_027817</name>
</gene>
<dbReference type="InterPro" id="IPR036047">
    <property type="entry name" value="F-box-like_dom_sf"/>
</dbReference>
<feature type="domain" description="F-box" evidence="4">
    <location>
        <begin position="125"/>
        <end position="171"/>
    </location>
</feature>
<name>A0AAV6J3Q1_9ERIC</name>
<dbReference type="InterPro" id="IPR055336">
    <property type="entry name" value="At4g00755-like"/>
</dbReference>
<dbReference type="PROSITE" id="PS50181">
    <property type="entry name" value="FBOX"/>
    <property type="match status" value="1"/>
</dbReference>
<comment type="caution">
    <text evidence="5">The sequence shown here is derived from an EMBL/GenBank/DDBJ whole genome shotgun (WGS) entry which is preliminary data.</text>
</comment>
<evidence type="ECO:0000313" key="6">
    <source>
        <dbReference type="Proteomes" id="UP000823749"/>
    </source>
</evidence>
<reference evidence="5" key="1">
    <citation type="submission" date="2020-08" db="EMBL/GenBank/DDBJ databases">
        <title>Plant Genome Project.</title>
        <authorList>
            <person name="Zhang R.-G."/>
        </authorList>
    </citation>
    <scope>NUCLEOTIDE SEQUENCE</scope>
    <source>
        <strain evidence="5">WSP0</strain>
        <tissue evidence="5">Leaf</tissue>
    </source>
</reference>